<sequence>MYTPDAFRMASVADCHAWMRQHSFATLVTPVSGHPPAITHLPLMVDAEQDEFGVLRGHVARANPHWREFAASASSVAIFQGPHAYISPRWYAAKVAVPTWNYVAVHAHGRPEIVDDPGEVRAFLEQLAERYESGSEPWRVAELPREVYRELSAGIVCFSMVIDRLEGKAKLGQNRSAADQAGLQAGLEGTGDPFAARLAHLSRDWPAV</sequence>
<organism evidence="1">
    <name type="scientific">Schlesneria paludicola</name>
    <dbReference type="NCBI Taxonomy" id="360056"/>
    <lineage>
        <taxon>Bacteria</taxon>
        <taxon>Pseudomonadati</taxon>
        <taxon>Planctomycetota</taxon>
        <taxon>Planctomycetia</taxon>
        <taxon>Planctomycetales</taxon>
        <taxon>Planctomycetaceae</taxon>
        <taxon>Schlesneria</taxon>
    </lineage>
</organism>
<comment type="caution">
    <text evidence="1">The sequence shown here is derived from an EMBL/GenBank/DDBJ whole genome shotgun (WGS) entry which is preliminary data.</text>
</comment>
<protein>
    <submittedName>
        <fullName evidence="1">FMN-binding negative transcriptional regulator</fullName>
    </submittedName>
</protein>
<dbReference type="AlphaFoldDB" id="A0A7C2K3J3"/>
<dbReference type="SUPFAM" id="SSF50475">
    <property type="entry name" value="FMN-binding split barrel"/>
    <property type="match status" value="1"/>
</dbReference>
<dbReference type="PANTHER" id="PTHR35802:SF1">
    <property type="entry name" value="PROTEASE SYNTHASE AND SPORULATION PROTEIN PAI 2"/>
    <property type="match status" value="1"/>
</dbReference>
<accession>A0A7C2K3J3</accession>
<dbReference type="PANTHER" id="PTHR35802">
    <property type="entry name" value="PROTEASE SYNTHASE AND SPORULATION PROTEIN PAI 2"/>
    <property type="match status" value="1"/>
</dbReference>
<reference evidence="1" key="1">
    <citation type="journal article" date="2020" name="mSystems">
        <title>Genome- and Community-Level Interaction Insights into Carbon Utilization and Element Cycling Functions of Hydrothermarchaeota in Hydrothermal Sediment.</title>
        <authorList>
            <person name="Zhou Z."/>
            <person name="Liu Y."/>
            <person name="Xu W."/>
            <person name="Pan J."/>
            <person name="Luo Z.H."/>
            <person name="Li M."/>
        </authorList>
    </citation>
    <scope>NUCLEOTIDE SEQUENCE [LARGE SCALE GENOMIC DNA]</scope>
    <source>
        <strain evidence="1">SpSt-339</strain>
    </source>
</reference>
<dbReference type="InterPro" id="IPR007396">
    <property type="entry name" value="TR_PAI2-type"/>
</dbReference>
<dbReference type="Gene3D" id="2.30.110.10">
    <property type="entry name" value="Electron Transport, Fmn-binding Protein, Chain A"/>
    <property type="match status" value="1"/>
</dbReference>
<dbReference type="EMBL" id="DSOK01000453">
    <property type="protein sequence ID" value="HEN17061.1"/>
    <property type="molecule type" value="Genomic_DNA"/>
</dbReference>
<evidence type="ECO:0000313" key="1">
    <source>
        <dbReference type="EMBL" id="HEN17061.1"/>
    </source>
</evidence>
<dbReference type="PIRSF" id="PIRSF010372">
    <property type="entry name" value="PaiB"/>
    <property type="match status" value="1"/>
</dbReference>
<gene>
    <name evidence="1" type="ORF">ENQ76_16505</name>
</gene>
<proteinExistence type="predicted"/>
<name>A0A7C2K3J3_9PLAN</name>
<dbReference type="InterPro" id="IPR012349">
    <property type="entry name" value="Split_barrel_FMN-bd"/>
</dbReference>
<dbReference type="Pfam" id="PF04299">
    <property type="entry name" value="FMN_bind_2"/>
    <property type="match status" value="1"/>
</dbReference>